<evidence type="ECO:0000259" key="7">
    <source>
        <dbReference type="PROSITE" id="PS51396"/>
    </source>
</evidence>
<dbReference type="STRING" id="58919.A0A316ZC65"/>
<dbReference type="RefSeq" id="XP_025599185.1">
    <property type="nucleotide sequence ID" value="XM_025742158.1"/>
</dbReference>
<dbReference type="PANTHER" id="PTHR19849:SF0">
    <property type="entry name" value="PHOSPHOLIPASE A-2-ACTIVATING PROTEIN"/>
    <property type="match status" value="1"/>
</dbReference>
<keyword evidence="9" id="KW-1185">Reference proteome</keyword>
<dbReference type="CDD" id="cd00200">
    <property type="entry name" value="WD40"/>
    <property type="match status" value="1"/>
</dbReference>
<name>A0A316ZC65_9BASI</name>
<dbReference type="PROSITE" id="PS51396">
    <property type="entry name" value="PUL"/>
    <property type="match status" value="1"/>
</dbReference>
<dbReference type="GO" id="GO:0010992">
    <property type="term" value="P:ubiquitin recycling"/>
    <property type="evidence" value="ECO:0007669"/>
    <property type="project" value="TreeGrafter"/>
</dbReference>
<dbReference type="SUPFAM" id="SSF50978">
    <property type="entry name" value="WD40 repeat-like"/>
    <property type="match status" value="1"/>
</dbReference>
<proteinExistence type="predicted"/>
<dbReference type="GO" id="GO:0043130">
    <property type="term" value="F:ubiquitin binding"/>
    <property type="evidence" value="ECO:0007669"/>
    <property type="project" value="TreeGrafter"/>
</dbReference>
<organism evidence="8 9">
    <name type="scientific">Tilletiopsis washingtonensis</name>
    <dbReference type="NCBI Taxonomy" id="58919"/>
    <lineage>
        <taxon>Eukaryota</taxon>
        <taxon>Fungi</taxon>
        <taxon>Dikarya</taxon>
        <taxon>Basidiomycota</taxon>
        <taxon>Ustilaginomycotina</taxon>
        <taxon>Exobasidiomycetes</taxon>
        <taxon>Entylomatales</taxon>
        <taxon>Entylomatales incertae sedis</taxon>
        <taxon>Tilletiopsis</taxon>
    </lineage>
</organism>
<feature type="repeat" description="WD" evidence="5">
    <location>
        <begin position="269"/>
        <end position="299"/>
    </location>
</feature>
<feature type="domain" description="PFU" evidence="6">
    <location>
        <begin position="406"/>
        <end position="501"/>
    </location>
</feature>
<dbReference type="InterPro" id="IPR038122">
    <property type="entry name" value="PFU_sf"/>
</dbReference>
<dbReference type="Gene3D" id="3.10.20.870">
    <property type="entry name" value="PFU (PLAA family ubiquitin binding), C-terminal domain"/>
    <property type="match status" value="1"/>
</dbReference>
<dbReference type="InterPro" id="IPR015943">
    <property type="entry name" value="WD40/YVTN_repeat-like_dom_sf"/>
</dbReference>
<gene>
    <name evidence="8" type="ORF">FA09DRAFT_329381</name>
</gene>
<protein>
    <submittedName>
        <fullName evidence="8">PFU-domain-containing protein</fullName>
    </submittedName>
</protein>
<comment type="subcellular location">
    <subcellularLocation>
        <location evidence="1">Cytoplasm</location>
    </subcellularLocation>
</comment>
<keyword evidence="2" id="KW-0963">Cytoplasm</keyword>
<feature type="repeat" description="WD" evidence="5">
    <location>
        <begin position="111"/>
        <end position="146"/>
    </location>
</feature>
<reference evidence="8 9" key="1">
    <citation type="journal article" date="2018" name="Mol. Biol. Evol.">
        <title>Broad Genomic Sampling Reveals a Smut Pathogenic Ancestry of the Fungal Clade Ustilaginomycotina.</title>
        <authorList>
            <person name="Kijpornyongpan T."/>
            <person name="Mondo S.J."/>
            <person name="Barry K."/>
            <person name="Sandor L."/>
            <person name="Lee J."/>
            <person name="Lipzen A."/>
            <person name="Pangilinan J."/>
            <person name="LaButti K."/>
            <person name="Hainaut M."/>
            <person name="Henrissat B."/>
            <person name="Grigoriev I.V."/>
            <person name="Spatafora J.W."/>
            <person name="Aime M.C."/>
        </authorList>
    </citation>
    <scope>NUCLEOTIDE SEQUENCE [LARGE SCALE GENOMIC DNA]</scope>
    <source>
        <strain evidence="8 9">MCA 4186</strain>
    </source>
</reference>
<dbReference type="Pfam" id="PF00400">
    <property type="entry name" value="WD40"/>
    <property type="match status" value="3"/>
</dbReference>
<dbReference type="SMART" id="SM00320">
    <property type="entry name" value="WD40"/>
    <property type="match status" value="7"/>
</dbReference>
<dbReference type="InterPro" id="IPR011989">
    <property type="entry name" value="ARM-like"/>
</dbReference>
<keyword evidence="3 5" id="KW-0853">WD repeat</keyword>
<evidence type="ECO:0000256" key="3">
    <source>
        <dbReference type="ARBA" id="ARBA00022574"/>
    </source>
</evidence>
<dbReference type="Gene3D" id="2.130.10.10">
    <property type="entry name" value="YVTN repeat-like/Quinoprotein amine dehydrogenase"/>
    <property type="match status" value="1"/>
</dbReference>
<dbReference type="PROSITE" id="PS51394">
    <property type="entry name" value="PFU"/>
    <property type="match status" value="1"/>
</dbReference>
<dbReference type="InterPro" id="IPR015155">
    <property type="entry name" value="PFU"/>
</dbReference>
<dbReference type="InterPro" id="IPR001680">
    <property type="entry name" value="WD40_rpt"/>
</dbReference>
<dbReference type="InterPro" id="IPR036322">
    <property type="entry name" value="WD40_repeat_dom_sf"/>
</dbReference>
<dbReference type="AlphaFoldDB" id="A0A316ZC65"/>
<keyword evidence="4" id="KW-0677">Repeat</keyword>
<evidence type="ECO:0000256" key="4">
    <source>
        <dbReference type="ARBA" id="ARBA00022737"/>
    </source>
</evidence>
<evidence type="ECO:0000256" key="5">
    <source>
        <dbReference type="PROSITE-ProRule" id="PRU00221"/>
    </source>
</evidence>
<accession>A0A316ZC65</accession>
<dbReference type="Pfam" id="PF09070">
    <property type="entry name" value="PFU"/>
    <property type="match status" value="1"/>
</dbReference>
<dbReference type="PROSITE" id="PS50082">
    <property type="entry name" value="WD_REPEATS_2"/>
    <property type="match status" value="2"/>
</dbReference>
<dbReference type="OrthoDB" id="10265988at2759"/>
<evidence type="ECO:0000256" key="1">
    <source>
        <dbReference type="ARBA" id="ARBA00004496"/>
    </source>
</evidence>
<dbReference type="GO" id="GO:0005634">
    <property type="term" value="C:nucleus"/>
    <property type="evidence" value="ECO:0007669"/>
    <property type="project" value="TreeGrafter"/>
</dbReference>
<dbReference type="PANTHER" id="PTHR19849">
    <property type="entry name" value="PHOSPHOLIPASE A-2-ACTIVATING PROTEIN"/>
    <property type="match status" value="1"/>
</dbReference>
<evidence type="ECO:0000313" key="9">
    <source>
        <dbReference type="Proteomes" id="UP000245946"/>
    </source>
</evidence>
<feature type="domain" description="PUL" evidence="7">
    <location>
        <begin position="571"/>
        <end position="834"/>
    </location>
</feature>
<dbReference type="Proteomes" id="UP000245946">
    <property type="component" value="Unassembled WGS sequence"/>
</dbReference>
<evidence type="ECO:0000259" key="6">
    <source>
        <dbReference type="PROSITE" id="PS51394"/>
    </source>
</evidence>
<dbReference type="EMBL" id="KZ819290">
    <property type="protein sequence ID" value="PWN98906.1"/>
    <property type="molecule type" value="Genomic_DNA"/>
</dbReference>
<evidence type="ECO:0000256" key="2">
    <source>
        <dbReference type="ARBA" id="ARBA00022490"/>
    </source>
</evidence>
<dbReference type="Pfam" id="PF08324">
    <property type="entry name" value="PUL"/>
    <property type="match status" value="1"/>
</dbReference>
<dbReference type="Gene3D" id="1.25.10.10">
    <property type="entry name" value="Leucine-rich Repeat Variant"/>
    <property type="match status" value="1"/>
</dbReference>
<dbReference type="GeneID" id="37269702"/>
<dbReference type="GO" id="GO:0043161">
    <property type="term" value="P:proteasome-mediated ubiquitin-dependent protein catabolic process"/>
    <property type="evidence" value="ECO:0007669"/>
    <property type="project" value="TreeGrafter"/>
</dbReference>
<dbReference type="PROSITE" id="PS50294">
    <property type="entry name" value="WD_REPEATS_REGION"/>
    <property type="match status" value="1"/>
</dbReference>
<dbReference type="InterPro" id="IPR013535">
    <property type="entry name" value="PUL_dom"/>
</dbReference>
<sequence length="834" mass="87949">MTRLYKLSRTLAGHTGDVRALSAAPACAGEAQALLSSSRDACSLLWRLPAASAAELKQPERLASHQGYVNSNAFLPTAAGLVALTGGQDGLINGHLIDHAGMPSLSADYTLVGHTSNVCALDVFASSSEAESYVVSGSWDQSARVWRNFEPAYTLAGASQAVWAVLALSDTHILTASADKLVRLYALPSAASSATTSGKDGETPELQPLAVFPGHQDAVRALLDLGDGRFASAGNDSNIHIYSLPSPLPEATTKLGASGAARVFPTQTLSAHTSFVYDLARTPSGEVLSAGEDRSVRVWRGEDVVQTITIPAISVWAVAALANGDFACAASDGIVRVFSREEDRWADKETLAAYDATVASQALNKTQVGDVSASDMPDSSALSTAGKKEGQVLMVRNAAGGVEAHQWSVATRSWSKIGDVVGGVGSGTKKLHEGAEYDYVFDVDIADGVPPLKLPYNLAENPYTAALRFINKNDLPQSYLEQVVHFIEKNSETKQLGSNDEYVDPYTGASRYQAQQPSASSSSSAAGAAPSHARGAAAAYTQGINPDPFTQSAPVVAAPAASTSKAASTGKLLPQRDYLSFASINAVAVQTKVEAFSAELEAQSLALPDNSLYALSQLLTLSSNTTAALESALCSWPLSHRFPLLDILRFVALRPTTLRAAQIAQQALESAEWSEPWPTAQEAKEGKSRDVCAMLALRAMANTWSSGDVGLVESAEELPSYAIHLVRVDAPLEYAAVLLEALSDVRLFTLPSLSSLSSVFPCLCKSHGVPPPPADTALLPFAHQTNRCWSANCASPRPTTKSSSVRSSASAMWYVCPPPRLRPLLPPSPFLPAL</sequence>
<evidence type="ECO:0000313" key="8">
    <source>
        <dbReference type="EMBL" id="PWN98906.1"/>
    </source>
</evidence>
<dbReference type="GO" id="GO:0005737">
    <property type="term" value="C:cytoplasm"/>
    <property type="evidence" value="ECO:0007669"/>
    <property type="project" value="UniProtKB-SubCell"/>
</dbReference>